<keyword evidence="16" id="KW-1185">Reference proteome</keyword>
<dbReference type="PROSITE" id="PS00184">
    <property type="entry name" value="GARS"/>
    <property type="match status" value="1"/>
</dbReference>
<evidence type="ECO:0000256" key="1">
    <source>
        <dbReference type="ARBA" id="ARBA00001936"/>
    </source>
</evidence>
<evidence type="ECO:0000259" key="14">
    <source>
        <dbReference type="PROSITE" id="PS50975"/>
    </source>
</evidence>
<comment type="similarity">
    <text evidence="9 12">Belongs to the GARS family.</text>
</comment>
<dbReference type="GO" id="GO:0005524">
    <property type="term" value="F:ATP binding"/>
    <property type="evidence" value="ECO:0007669"/>
    <property type="project" value="UniProtKB-UniRule"/>
</dbReference>
<evidence type="ECO:0000313" key="16">
    <source>
        <dbReference type="Proteomes" id="UP000477311"/>
    </source>
</evidence>
<sequence length="438" mass="47385">MKVLVIGGGGREHALVWKLAQSPHVTALYCAPGNAGIAQEPLRARPDTARCIPIGAEDLPALLQWATENRPDLTVVGPDNPLALGLVDLFQSHGLRVWGPTRSAAQFEASKIFSQQFMERHGIPTARARTFTDPAAAVQFAESLGGRCAVKADGLALGKGVRVCHNPAEAQTAIHDLMVKRVLGSAGERIVIQELLEGIEISLHALCDGRTALPFPTAQDHKRLGEGNTGPNTGGMGTYCPTPFLNPAELAAAYDRILRPWQEGCRAEDILFRGVLYPGIMLTREGPRVLEFNVRFGDPEAQVYLTRLENDLFELLMAATEDQLASHTLRWSDQTTVCIVMASAGYPGDYKKGCPIHGLDQAEQIPGVKVFHAGTARDNGRLVTRGGRVLGVTARGPDLPTALRTAYRAVDLIHFEGAQYRRDIAFQALQWKGALPGS</sequence>
<dbReference type="SUPFAM" id="SSF56059">
    <property type="entry name" value="Glutathione synthetase ATP-binding domain-like"/>
    <property type="match status" value="1"/>
</dbReference>
<dbReference type="InterPro" id="IPR020559">
    <property type="entry name" value="PRibGlycinamide_synth_CS"/>
</dbReference>
<evidence type="ECO:0000256" key="5">
    <source>
        <dbReference type="ARBA" id="ARBA00022598"/>
    </source>
</evidence>
<dbReference type="InterPro" id="IPR000115">
    <property type="entry name" value="PRibGlycinamide_synth"/>
</dbReference>
<dbReference type="Pfam" id="PF02844">
    <property type="entry name" value="GARS_N"/>
    <property type="match status" value="1"/>
</dbReference>
<dbReference type="SUPFAM" id="SSF51246">
    <property type="entry name" value="Rudiment single hybrid motif"/>
    <property type="match status" value="1"/>
</dbReference>
<dbReference type="UniPathway" id="UPA00074">
    <property type="reaction ID" value="UER00125"/>
</dbReference>
<dbReference type="Proteomes" id="UP000477311">
    <property type="component" value="Unassembled WGS sequence"/>
</dbReference>
<evidence type="ECO:0000256" key="7">
    <source>
        <dbReference type="ARBA" id="ARBA00022755"/>
    </source>
</evidence>
<dbReference type="PANTHER" id="PTHR43472">
    <property type="entry name" value="PHOSPHORIBOSYLAMINE--GLYCINE LIGASE"/>
    <property type="match status" value="1"/>
</dbReference>
<dbReference type="Gene3D" id="3.90.600.10">
    <property type="entry name" value="Phosphoribosylglycinamide synthetase, C-terminal domain"/>
    <property type="match status" value="1"/>
</dbReference>
<accession>A0A6M1RK76</accession>
<protein>
    <recommendedName>
        <fullName evidence="4 12">Phosphoribosylamine--glycine ligase</fullName>
        <ecNumber evidence="4 12">6.3.4.13</ecNumber>
    </recommendedName>
    <alternativeName>
        <fullName evidence="12">GARS</fullName>
    </alternativeName>
    <alternativeName>
        <fullName evidence="10 12">Glycinamide ribonucleotide synthetase</fullName>
    </alternativeName>
    <alternativeName>
        <fullName evidence="11 12">Phosphoribosylglycinamide synthetase</fullName>
    </alternativeName>
</protein>
<dbReference type="PANTHER" id="PTHR43472:SF1">
    <property type="entry name" value="PHOSPHORIBOSYLAMINE--GLYCINE LIGASE, CHLOROPLASTIC"/>
    <property type="match status" value="1"/>
</dbReference>
<evidence type="ECO:0000256" key="9">
    <source>
        <dbReference type="ARBA" id="ARBA00038345"/>
    </source>
</evidence>
<dbReference type="GO" id="GO:0004637">
    <property type="term" value="F:phosphoribosylamine-glycine ligase activity"/>
    <property type="evidence" value="ECO:0007669"/>
    <property type="project" value="UniProtKB-UniRule"/>
</dbReference>
<evidence type="ECO:0000256" key="6">
    <source>
        <dbReference type="ARBA" id="ARBA00022741"/>
    </source>
</evidence>
<dbReference type="InterPro" id="IPR016185">
    <property type="entry name" value="PreATP-grasp_dom_sf"/>
</dbReference>
<dbReference type="Pfam" id="PF02843">
    <property type="entry name" value="GARS_C"/>
    <property type="match status" value="1"/>
</dbReference>
<evidence type="ECO:0000256" key="13">
    <source>
        <dbReference type="PROSITE-ProRule" id="PRU00409"/>
    </source>
</evidence>
<evidence type="ECO:0000256" key="2">
    <source>
        <dbReference type="ARBA" id="ARBA00001946"/>
    </source>
</evidence>
<evidence type="ECO:0000256" key="4">
    <source>
        <dbReference type="ARBA" id="ARBA00013255"/>
    </source>
</evidence>
<proteinExistence type="inferred from homology"/>
<evidence type="ECO:0000256" key="3">
    <source>
        <dbReference type="ARBA" id="ARBA00005174"/>
    </source>
</evidence>
<dbReference type="Pfam" id="PF01071">
    <property type="entry name" value="GARS_A"/>
    <property type="match status" value="1"/>
</dbReference>
<dbReference type="Gene3D" id="3.30.470.20">
    <property type="entry name" value="ATP-grasp fold, B domain"/>
    <property type="match status" value="1"/>
</dbReference>
<dbReference type="EMBL" id="JAAKYA010000006">
    <property type="protein sequence ID" value="NGO38053.1"/>
    <property type="molecule type" value="Genomic_DNA"/>
</dbReference>
<evidence type="ECO:0000256" key="12">
    <source>
        <dbReference type="HAMAP-Rule" id="MF_00138"/>
    </source>
</evidence>
<dbReference type="GO" id="GO:0046872">
    <property type="term" value="F:metal ion binding"/>
    <property type="evidence" value="ECO:0007669"/>
    <property type="project" value="InterPro"/>
</dbReference>
<dbReference type="InterPro" id="IPR011761">
    <property type="entry name" value="ATP-grasp"/>
</dbReference>
<dbReference type="Gene3D" id="3.30.1490.20">
    <property type="entry name" value="ATP-grasp fold, A domain"/>
    <property type="match status" value="1"/>
</dbReference>
<dbReference type="FunFam" id="3.90.600.10:FF:000001">
    <property type="entry name" value="Trifunctional purine biosynthetic protein adenosine-3"/>
    <property type="match status" value="1"/>
</dbReference>
<dbReference type="EC" id="6.3.4.13" evidence="4 12"/>
<dbReference type="AlphaFoldDB" id="A0A6M1RK76"/>
<keyword evidence="6 13" id="KW-0547">Nucleotide-binding</keyword>
<dbReference type="GO" id="GO:0009113">
    <property type="term" value="P:purine nucleobase biosynthetic process"/>
    <property type="evidence" value="ECO:0007669"/>
    <property type="project" value="InterPro"/>
</dbReference>
<evidence type="ECO:0000256" key="11">
    <source>
        <dbReference type="ARBA" id="ARBA00042864"/>
    </source>
</evidence>
<dbReference type="SMART" id="SM01209">
    <property type="entry name" value="GARS_A"/>
    <property type="match status" value="1"/>
</dbReference>
<evidence type="ECO:0000256" key="8">
    <source>
        <dbReference type="ARBA" id="ARBA00022840"/>
    </source>
</evidence>
<dbReference type="InterPro" id="IPR020560">
    <property type="entry name" value="PRibGlycinamide_synth_C-dom"/>
</dbReference>
<dbReference type="PROSITE" id="PS50975">
    <property type="entry name" value="ATP_GRASP"/>
    <property type="match status" value="1"/>
</dbReference>
<evidence type="ECO:0000256" key="10">
    <source>
        <dbReference type="ARBA" id="ARBA00042242"/>
    </source>
</evidence>
<dbReference type="RefSeq" id="WP_165105343.1">
    <property type="nucleotide sequence ID" value="NZ_JAAKYA010000006.1"/>
</dbReference>
<comment type="cofactor">
    <cofactor evidence="1">
        <name>Mn(2+)</name>
        <dbReference type="ChEBI" id="CHEBI:29035"/>
    </cofactor>
</comment>
<keyword evidence="5 12" id="KW-0436">Ligase</keyword>
<dbReference type="InterPro" id="IPR020561">
    <property type="entry name" value="PRibGlycinamid_synth_ATP-grasp"/>
</dbReference>
<dbReference type="InterPro" id="IPR011054">
    <property type="entry name" value="Rudment_hybrid_motif"/>
</dbReference>
<keyword evidence="7 12" id="KW-0658">Purine biosynthesis</keyword>
<comment type="caution">
    <text evidence="15">The sequence shown here is derived from an EMBL/GenBank/DDBJ whole genome shotgun (WGS) entry which is preliminary data.</text>
</comment>
<name>A0A6M1RK76_9BACT</name>
<dbReference type="SUPFAM" id="SSF52440">
    <property type="entry name" value="PreATP-grasp domain"/>
    <property type="match status" value="1"/>
</dbReference>
<feature type="domain" description="ATP-grasp" evidence="14">
    <location>
        <begin position="115"/>
        <end position="321"/>
    </location>
</feature>
<dbReference type="InterPro" id="IPR037123">
    <property type="entry name" value="PRibGlycinamide_synth_C_sf"/>
</dbReference>
<evidence type="ECO:0000313" key="15">
    <source>
        <dbReference type="EMBL" id="NGO38053.1"/>
    </source>
</evidence>
<comment type="catalytic activity">
    <reaction evidence="12">
        <text>5-phospho-beta-D-ribosylamine + glycine + ATP = N(1)-(5-phospho-beta-D-ribosyl)glycinamide + ADP + phosphate + H(+)</text>
        <dbReference type="Rhea" id="RHEA:17453"/>
        <dbReference type="ChEBI" id="CHEBI:15378"/>
        <dbReference type="ChEBI" id="CHEBI:30616"/>
        <dbReference type="ChEBI" id="CHEBI:43474"/>
        <dbReference type="ChEBI" id="CHEBI:57305"/>
        <dbReference type="ChEBI" id="CHEBI:58681"/>
        <dbReference type="ChEBI" id="CHEBI:143788"/>
        <dbReference type="ChEBI" id="CHEBI:456216"/>
        <dbReference type="EC" id="6.3.4.13"/>
    </reaction>
</comment>
<comment type="pathway">
    <text evidence="3 12">Purine metabolism; IMP biosynthesis via de novo pathway; N(1)-(5-phospho-D-ribosyl)glycinamide from 5-phospho-alpha-D-ribose 1-diphosphate: step 2/2.</text>
</comment>
<organism evidence="15 16">
    <name type="scientific">Limisphaera ngatamarikiensis</name>
    <dbReference type="NCBI Taxonomy" id="1324935"/>
    <lineage>
        <taxon>Bacteria</taxon>
        <taxon>Pseudomonadati</taxon>
        <taxon>Verrucomicrobiota</taxon>
        <taxon>Verrucomicrobiia</taxon>
        <taxon>Limisphaerales</taxon>
        <taxon>Limisphaeraceae</taxon>
        <taxon>Limisphaera</taxon>
    </lineage>
</organism>
<gene>
    <name evidence="12 15" type="primary">purD</name>
    <name evidence="15" type="ORF">G4L39_01395</name>
</gene>
<dbReference type="HAMAP" id="MF_00138">
    <property type="entry name" value="GARS"/>
    <property type="match status" value="1"/>
</dbReference>
<dbReference type="SMART" id="SM01210">
    <property type="entry name" value="GARS_C"/>
    <property type="match status" value="1"/>
</dbReference>
<dbReference type="Gene3D" id="3.40.50.20">
    <property type="match status" value="1"/>
</dbReference>
<comment type="cofactor">
    <cofactor evidence="2">
        <name>Mg(2+)</name>
        <dbReference type="ChEBI" id="CHEBI:18420"/>
    </cofactor>
</comment>
<keyword evidence="8 13" id="KW-0067">ATP-binding</keyword>
<dbReference type="InterPro" id="IPR020562">
    <property type="entry name" value="PRibGlycinamide_synth_N"/>
</dbReference>
<dbReference type="NCBIfam" id="TIGR00877">
    <property type="entry name" value="purD"/>
    <property type="match status" value="1"/>
</dbReference>
<dbReference type="InterPro" id="IPR013815">
    <property type="entry name" value="ATP_grasp_subdomain_1"/>
</dbReference>
<reference evidence="15 16" key="1">
    <citation type="submission" date="2020-02" db="EMBL/GenBank/DDBJ databases">
        <title>Draft genome sequence of Limisphaera ngatamarikiensis NGM72.4T, a thermophilic Verrucomicrobia grouped in subdivision 3.</title>
        <authorList>
            <person name="Carere C.R."/>
            <person name="Steen J."/>
            <person name="Hugenholtz P."/>
            <person name="Stott M.B."/>
        </authorList>
    </citation>
    <scope>NUCLEOTIDE SEQUENCE [LARGE SCALE GENOMIC DNA]</scope>
    <source>
        <strain evidence="15 16">NGM72.4</strain>
    </source>
</reference>
<dbReference type="GO" id="GO:0006189">
    <property type="term" value="P:'de novo' IMP biosynthetic process"/>
    <property type="evidence" value="ECO:0007669"/>
    <property type="project" value="UniProtKB-UniRule"/>
</dbReference>